<sequence length="60" mass="7042">MLNPEKIIYILVPVFLLLLVFGDGLNNIVYSILSFLLGISMLYLAFTLLRKQREERKNRK</sequence>
<keyword evidence="1" id="KW-1133">Transmembrane helix</keyword>
<dbReference type="RefSeq" id="WP_144540072.1">
    <property type="nucleotide sequence ID" value="NZ_JACSQO010000006.1"/>
</dbReference>
<comment type="caution">
    <text evidence="2">The sequence shown here is derived from an EMBL/GenBank/DDBJ whole genome shotgun (WGS) entry which is preliminary data.</text>
</comment>
<dbReference type="Proteomes" id="UP000640786">
    <property type="component" value="Unassembled WGS sequence"/>
</dbReference>
<keyword evidence="1" id="KW-0472">Membrane</keyword>
<feature type="transmembrane region" description="Helical" evidence="1">
    <location>
        <begin position="28"/>
        <end position="49"/>
    </location>
</feature>
<accession>A0ABR8RB06</accession>
<feature type="transmembrane region" description="Helical" evidence="1">
    <location>
        <begin position="7"/>
        <end position="22"/>
    </location>
</feature>
<proteinExistence type="predicted"/>
<evidence type="ECO:0000256" key="1">
    <source>
        <dbReference type="SAM" id="Phobius"/>
    </source>
</evidence>
<keyword evidence="3" id="KW-1185">Reference proteome</keyword>
<keyword evidence="1" id="KW-0812">Transmembrane</keyword>
<dbReference type="EMBL" id="JACSQO010000006">
    <property type="protein sequence ID" value="MBD7944973.1"/>
    <property type="molecule type" value="Genomic_DNA"/>
</dbReference>
<gene>
    <name evidence="2" type="ORF">H9650_12685</name>
</gene>
<reference evidence="2 3" key="1">
    <citation type="submission" date="2020-08" db="EMBL/GenBank/DDBJ databases">
        <title>A Genomic Blueprint of the Chicken Gut Microbiome.</title>
        <authorList>
            <person name="Gilroy R."/>
            <person name="Ravi A."/>
            <person name="Getino M."/>
            <person name="Pursley I."/>
            <person name="Horton D.L."/>
            <person name="Alikhan N.-F."/>
            <person name="Baker D."/>
            <person name="Gharbi K."/>
            <person name="Hall N."/>
            <person name="Watson M."/>
            <person name="Adriaenssens E.M."/>
            <person name="Foster-Nyarko E."/>
            <person name="Jarju S."/>
            <person name="Secka A."/>
            <person name="Antonio M."/>
            <person name="Oren A."/>
            <person name="Chaudhuri R."/>
            <person name="La Ragione R.M."/>
            <person name="Hildebrand F."/>
            <person name="Pallen M.J."/>
        </authorList>
    </citation>
    <scope>NUCLEOTIDE SEQUENCE [LARGE SCALE GENOMIC DNA]</scope>
    <source>
        <strain evidence="2 3">Sa2BUA9</strain>
    </source>
</reference>
<protein>
    <submittedName>
        <fullName evidence="2">Uncharacterized protein</fullName>
    </submittedName>
</protein>
<name>A0ABR8RB06_9BACI</name>
<organism evidence="2 3">
    <name type="scientific">Psychrobacillus faecigallinarum</name>
    <dbReference type="NCBI Taxonomy" id="2762235"/>
    <lineage>
        <taxon>Bacteria</taxon>
        <taxon>Bacillati</taxon>
        <taxon>Bacillota</taxon>
        <taxon>Bacilli</taxon>
        <taxon>Bacillales</taxon>
        <taxon>Bacillaceae</taxon>
        <taxon>Psychrobacillus</taxon>
    </lineage>
</organism>
<evidence type="ECO:0000313" key="3">
    <source>
        <dbReference type="Proteomes" id="UP000640786"/>
    </source>
</evidence>
<evidence type="ECO:0000313" key="2">
    <source>
        <dbReference type="EMBL" id="MBD7944973.1"/>
    </source>
</evidence>